<organism evidence="11 12">
    <name type="scientific">Blastocystis sp. subtype 1 (strain ATCC 50177 / NandII)</name>
    <dbReference type="NCBI Taxonomy" id="478820"/>
    <lineage>
        <taxon>Eukaryota</taxon>
        <taxon>Sar</taxon>
        <taxon>Stramenopiles</taxon>
        <taxon>Bigyra</taxon>
        <taxon>Opalozoa</taxon>
        <taxon>Opalinata</taxon>
        <taxon>Blastocystidae</taxon>
        <taxon>Blastocystis</taxon>
    </lineage>
</organism>
<evidence type="ECO:0000256" key="2">
    <source>
        <dbReference type="ARBA" id="ARBA00004245"/>
    </source>
</evidence>
<dbReference type="GO" id="GO:0005874">
    <property type="term" value="C:microtubule"/>
    <property type="evidence" value="ECO:0007669"/>
    <property type="project" value="UniProtKB-KW"/>
</dbReference>
<comment type="caution">
    <text evidence="11">The sequence shown here is derived from an EMBL/GenBank/DDBJ whole genome shotgun (WGS) entry which is preliminary data.</text>
</comment>
<dbReference type="GO" id="GO:0045505">
    <property type="term" value="F:dynein intermediate chain binding"/>
    <property type="evidence" value="ECO:0007669"/>
    <property type="project" value="TreeGrafter"/>
</dbReference>
<accession>A0A196S522</accession>
<proteinExistence type="inferred from homology"/>
<keyword evidence="4 10" id="KW-0963">Cytoplasm</keyword>
<evidence type="ECO:0000256" key="3">
    <source>
        <dbReference type="ARBA" id="ARBA00022448"/>
    </source>
</evidence>
<dbReference type="InterPro" id="IPR037177">
    <property type="entry name" value="DLC_sf"/>
</dbReference>
<evidence type="ECO:0000256" key="1">
    <source>
        <dbReference type="ARBA" id="ARBA00004123"/>
    </source>
</evidence>
<keyword evidence="10" id="KW-0505">Motor protein</keyword>
<dbReference type="Gene3D" id="3.30.740.10">
    <property type="entry name" value="Protein Inhibitor Of Neuronal Nitric Oxide Synthase"/>
    <property type="match status" value="1"/>
</dbReference>
<dbReference type="Pfam" id="PF01221">
    <property type="entry name" value="Dynein_light"/>
    <property type="match status" value="1"/>
</dbReference>
<keyword evidence="5 10" id="KW-0493">Microtubule</keyword>
<evidence type="ECO:0000256" key="7">
    <source>
        <dbReference type="ARBA" id="ARBA00022927"/>
    </source>
</evidence>
<dbReference type="PANTHER" id="PTHR11886:SF35">
    <property type="entry name" value="DYNEIN LIGHT CHAIN"/>
    <property type="match status" value="1"/>
</dbReference>
<comment type="similarity">
    <text evidence="10">Belongs to the dynein light chain family.</text>
</comment>
<dbReference type="GO" id="GO:0007017">
    <property type="term" value="P:microtubule-based process"/>
    <property type="evidence" value="ECO:0007669"/>
    <property type="project" value="InterPro"/>
</dbReference>
<keyword evidence="8 10" id="KW-0206">Cytoskeleton</keyword>
<keyword evidence="6" id="KW-0509">mRNA transport</keyword>
<dbReference type="GO" id="GO:0051028">
    <property type="term" value="P:mRNA transport"/>
    <property type="evidence" value="ECO:0007669"/>
    <property type="project" value="UniProtKB-KW"/>
</dbReference>
<evidence type="ECO:0000313" key="11">
    <source>
        <dbReference type="EMBL" id="OAO12200.1"/>
    </source>
</evidence>
<dbReference type="OrthoDB" id="10033309at2759"/>
<reference evidence="11 12" key="1">
    <citation type="submission" date="2016-05" db="EMBL/GenBank/DDBJ databases">
        <title>Nuclear genome of Blastocystis sp. subtype 1 NandII.</title>
        <authorList>
            <person name="Gentekaki E."/>
            <person name="Curtis B."/>
            <person name="Stairs C."/>
            <person name="Eme L."/>
            <person name="Herman E."/>
            <person name="Klimes V."/>
            <person name="Arias M.C."/>
            <person name="Elias M."/>
            <person name="Hilliou F."/>
            <person name="Klute M."/>
            <person name="Malik S.-B."/>
            <person name="Pightling A."/>
            <person name="Rachubinski R."/>
            <person name="Salas D."/>
            <person name="Schlacht A."/>
            <person name="Suga H."/>
            <person name="Archibald J."/>
            <person name="Ball S.G."/>
            <person name="Clark G."/>
            <person name="Dacks J."/>
            <person name="Van Der Giezen M."/>
            <person name="Tsaousis A."/>
            <person name="Roger A."/>
        </authorList>
    </citation>
    <scope>NUCLEOTIDE SEQUENCE [LARGE SCALE GENOMIC DNA]</scope>
    <source>
        <strain evidence="12">ATCC 50177 / NandII</strain>
    </source>
</reference>
<evidence type="ECO:0000256" key="5">
    <source>
        <dbReference type="ARBA" id="ARBA00022701"/>
    </source>
</evidence>
<evidence type="ECO:0000256" key="6">
    <source>
        <dbReference type="ARBA" id="ARBA00022816"/>
    </source>
</evidence>
<sequence length="86" mass="9786">MKVVYKSVEMAEGLQMEIEELAKTGMSLYSVEKDIAKHIKCQLDSTKGGIWHVIVGKNFGSYVTHDRNFFIHFCIGDLSFLVFRIG</sequence>
<evidence type="ECO:0000256" key="8">
    <source>
        <dbReference type="ARBA" id="ARBA00023212"/>
    </source>
</evidence>
<dbReference type="GO" id="GO:0005634">
    <property type="term" value="C:nucleus"/>
    <property type="evidence" value="ECO:0007669"/>
    <property type="project" value="UniProtKB-SubCell"/>
</dbReference>
<dbReference type="STRING" id="478820.A0A196S522"/>
<dbReference type="GO" id="GO:0015031">
    <property type="term" value="P:protein transport"/>
    <property type="evidence" value="ECO:0007669"/>
    <property type="project" value="UniProtKB-KW"/>
</dbReference>
<keyword evidence="12" id="KW-1185">Reference proteome</keyword>
<evidence type="ECO:0000256" key="4">
    <source>
        <dbReference type="ARBA" id="ARBA00022490"/>
    </source>
</evidence>
<dbReference type="GO" id="GO:0005868">
    <property type="term" value="C:cytoplasmic dynein complex"/>
    <property type="evidence" value="ECO:0007669"/>
    <property type="project" value="TreeGrafter"/>
</dbReference>
<keyword evidence="9" id="KW-0539">Nucleus</keyword>
<keyword evidence="10" id="KW-0243">Dynein</keyword>
<dbReference type="FunFam" id="3.30.740.10:FF:000005">
    <property type="entry name" value="Dynein light chain"/>
    <property type="match status" value="1"/>
</dbReference>
<dbReference type="SUPFAM" id="SSF54648">
    <property type="entry name" value="DLC"/>
    <property type="match status" value="1"/>
</dbReference>
<protein>
    <recommendedName>
        <fullName evidence="10">Dynein light chain</fullName>
    </recommendedName>
</protein>
<dbReference type="SMART" id="SM01375">
    <property type="entry name" value="Dynein_light"/>
    <property type="match status" value="1"/>
</dbReference>
<evidence type="ECO:0000256" key="9">
    <source>
        <dbReference type="ARBA" id="ARBA00023242"/>
    </source>
</evidence>
<dbReference type="InterPro" id="IPR001372">
    <property type="entry name" value="Dynein_light_chain_typ-1/2"/>
</dbReference>
<dbReference type="Proteomes" id="UP000078348">
    <property type="component" value="Unassembled WGS sequence"/>
</dbReference>
<comment type="subcellular location">
    <subcellularLocation>
        <location evidence="2 10">Cytoplasm</location>
        <location evidence="2 10">Cytoskeleton</location>
    </subcellularLocation>
    <subcellularLocation>
        <location evidence="1">Nucleus</location>
    </subcellularLocation>
</comment>
<dbReference type="PANTHER" id="PTHR11886">
    <property type="entry name" value="DYNEIN LIGHT CHAIN"/>
    <property type="match status" value="1"/>
</dbReference>
<keyword evidence="3" id="KW-0813">Transport</keyword>
<keyword evidence="7" id="KW-0653">Protein transport</keyword>
<gene>
    <name evidence="11" type="ORF">AV274_6141</name>
</gene>
<dbReference type="AlphaFoldDB" id="A0A196S522"/>
<dbReference type="EMBL" id="LXWW01000559">
    <property type="protein sequence ID" value="OAO12200.1"/>
    <property type="molecule type" value="Genomic_DNA"/>
</dbReference>
<evidence type="ECO:0000313" key="12">
    <source>
        <dbReference type="Proteomes" id="UP000078348"/>
    </source>
</evidence>
<name>A0A196S522_BLAHN</name>
<evidence type="ECO:0000256" key="10">
    <source>
        <dbReference type="RuleBase" id="RU365010"/>
    </source>
</evidence>